<dbReference type="InterPro" id="IPR002397">
    <property type="entry name" value="Cyt_P450_B"/>
</dbReference>
<keyword evidence="2" id="KW-0503">Monooxygenase</keyword>
<sequence length="411" mass="45885">MATDLAASPQSRSIAEEAMLYLTSHHPDRGEITADPYRFFDRLREHAPVYRTAQGPILVTSYDATQQLVKDRRWSREEMDGKEGVTPTQQIFLESLAFRDPPDHTRLRAVVSRLFTPRAVEQNRQDVSEIVQELLDGLRDRAEFDFIQDFSYKVPLRLICRLVGVPPTMEDDFLAWGEALHGSLEPLAQPADVAARREATAAECFAYFEELIKERRANPGGTDIISQLIQASPGEITDLEIIANCMLLHSAGFSTTKNLIANGMHLLLTHPGAYDDLRANPDVIPSAVEEMLRYEGPARNSLCRIAPEEMELDGVRIHKGEHVYAILSAANRDPAVFEDPHRFDIRRGNSRHATFGGGIHMCLGASLARLEAQVAFAHLAAAPRLALNTDRVEWLGSFLTRGMAALPVRWA</sequence>
<dbReference type="RefSeq" id="WP_343974843.1">
    <property type="nucleotide sequence ID" value="NZ_BAAAGK010000127.1"/>
</dbReference>
<dbReference type="PANTHER" id="PTHR46696">
    <property type="entry name" value="P450, PUTATIVE (EUROFUNG)-RELATED"/>
    <property type="match status" value="1"/>
</dbReference>
<dbReference type="EMBL" id="JBHTEE010000001">
    <property type="protein sequence ID" value="MFC7605444.1"/>
    <property type="molecule type" value="Genomic_DNA"/>
</dbReference>
<evidence type="ECO:0000256" key="1">
    <source>
        <dbReference type="ARBA" id="ARBA00010617"/>
    </source>
</evidence>
<reference evidence="4" key="1">
    <citation type="journal article" date="2019" name="Int. J. Syst. Evol. Microbiol.">
        <title>The Global Catalogue of Microorganisms (GCM) 10K type strain sequencing project: providing services to taxonomists for standard genome sequencing and annotation.</title>
        <authorList>
            <consortium name="The Broad Institute Genomics Platform"/>
            <consortium name="The Broad Institute Genome Sequencing Center for Infectious Disease"/>
            <person name="Wu L."/>
            <person name="Ma J."/>
        </authorList>
    </citation>
    <scope>NUCLEOTIDE SEQUENCE [LARGE SCALE GENOMIC DNA]</scope>
    <source>
        <strain evidence="4">JCM 10083</strain>
    </source>
</reference>
<dbReference type="PRINTS" id="PR00359">
    <property type="entry name" value="BP450"/>
</dbReference>
<dbReference type="InterPro" id="IPR036396">
    <property type="entry name" value="Cyt_P450_sf"/>
</dbReference>
<keyword evidence="2" id="KW-0479">Metal-binding</keyword>
<accession>A0ABW2TAL0</accession>
<dbReference type="Pfam" id="PF00067">
    <property type="entry name" value="p450"/>
    <property type="match status" value="1"/>
</dbReference>
<evidence type="ECO:0000313" key="4">
    <source>
        <dbReference type="Proteomes" id="UP001596514"/>
    </source>
</evidence>
<keyword evidence="2" id="KW-0560">Oxidoreductase</keyword>
<keyword evidence="2" id="KW-0349">Heme</keyword>
<dbReference type="CDD" id="cd20625">
    <property type="entry name" value="CYP164-like"/>
    <property type="match status" value="1"/>
</dbReference>
<evidence type="ECO:0000313" key="3">
    <source>
        <dbReference type="EMBL" id="MFC7605444.1"/>
    </source>
</evidence>
<dbReference type="PROSITE" id="PS00086">
    <property type="entry name" value="CYTOCHROME_P450"/>
    <property type="match status" value="1"/>
</dbReference>
<dbReference type="Gene3D" id="1.10.630.10">
    <property type="entry name" value="Cytochrome P450"/>
    <property type="match status" value="1"/>
</dbReference>
<evidence type="ECO:0000256" key="2">
    <source>
        <dbReference type="RuleBase" id="RU000461"/>
    </source>
</evidence>
<dbReference type="SUPFAM" id="SSF48264">
    <property type="entry name" value="Cytochrome P450"/>
    <property type="match status" value="1"/>
</dbReference>
<comment type="similarity">
    <text evidence="1 2">Belongs to the cytochrome P450 family.</text>
</comment>
<dbReference type="Proteomes" id="UP001596514">
    <property type="component" value="Unassembled WGS sequence"/>
</dbReference>
<protein>
    <submittedName>
        <fullName evidence="3">Cytochrome P450</fullName>
    </submittedName>
</protein>
<gene>
    <name evidence="3" type="ORF">ACFQVD_35620</name>
</gene>
<proteinExistence type="inferred from homology"/>
<keyword evidence="2" id="KW-0408">Iron</keyword>
<organism evidence="3 4">
    <name type="scientific">Streptosporangium amethystogenes subsp. fukuiense</name>
    <dbReference type="NCBI Taxonomy" id="698418"/>
    <lineage>
        <taxon>Bacteria</taxon>
        <taxon>Bacillati</taxon>
        <taxon>Actinomycetota</taxon>
        <taxon>Actinomycetes</taxon>
        <taxon>Streptosporangiales</taxon>
        <taxon>Streptosporangiaceae</taxon>
        <taxon>Streptosporangium</taxon>
    </lineage>
</organism>
<dbReference type="PANTHER" id="PTHR46696:SF1">
    <property type="entry name" value="CYTOCHROME P450 YJIB-RELATED"/>
    <property type="match status" value="1"/>
</dbReference>
<dbReference type="InterPro" id="IPR001128">
    <property type="entry name" value="Cyt_P450"/>
</dbReference>
<keyword evidence="4" id="KW-1185">Reference proteome</keyword>
<comment type="caution">
    <text evidence="3">The sequence shown here is derived from an EMBL/GenBank/DDBJ whole genome shotgun (WGS) entry which is preliminary data.</text>
</comment>
<dbReference type="InterPro" id="IPR017972">
    <property type="entry name" value="Cyt_P450_CS"/>
</dbReference>
<name>A0ABW2TAL0_9ACTN</name>